<dbReference type="SUPFAM" id="SSF110087">
    <property type="entry name" value="DR1885-like metal-binding protein"/>
    <property type="match status" value="1"/>
</dbReference>
<dbReference type="RefSeq" id="WP_052021087.1">
    <property type="nucleotide sequence ID" value="NZ_AYXG01000087.1"/>
</dbReference>
<gene>
    <name evidence="2" type="ORF">UO65_2531</name>
</gene>
<keyword evidence="3" id="KW-1185">Reference proteome</keyword>
<feature type="compositionally biased region" description="Low complexity" evidence="1">
    <location>
        <begin position="134"/>
        <end position="159"/>
    </location>
</feature>
<organism evidence="2 3">
    <name type="scientific">Actinokineospora spheciospongiae</name>
    <dbReference type="NCBI Taxonomy" id="909613"/>
    <lineage>
        <taxon>Bacteria</taxon>
        <taxon>Bacillati</taxon>
        <taxon>Actinomycetota</taxon>
        <taxon>Actinomycetes</taxon>
        <taxon>Pseudonocardiales</taxon>
        <taxon>Pseudonocardiaceae</taxon>
        <taxon>Actinokineospora</taxon>
    </lineage>
</organism>
<sequence length="219" mass="21764">MSRGQQNLTGGRRLAPALAGLGLAAVLGVTGCSAGQITQTDSQLPAVNGAEHTQGAIALRNAVLAYPEGGSYPEGSEAPLVLTIVNTGSADDALTEVTSPVAASATVTGSKDLPGGFAIEVGTPGENAEVGGHSSAAPTPTPSGAPSSAPGSVAPTTSAKAPNEKLGELEIVLEDINTRLFPGKTVPVTFVFANAGPVTVELPIGASSEPREEQHAEEH</sequence>
<comment type="caution">
    <text evidence="2">The sequence shown here is derived from an EMBL/GenBank/DDBJ whole genome shotgun (WGS) entry which is preliminary data.</text>
</comment>
<dbReference type="Proteomes" id="UP000019277">
    <property type="component" value="Unassembled WGS sequence"/>
</dbReference>
<evidence type="ECO:0000313" key="3">
    <source>
        <dbReference type="Proteomes" id="UP000019277"/>
    </source>
</evidence>
<dbReference type="PATRIC" id="fig|909613.9.peg.2537"/>
<evidence type="ECO:0000256" key="1">
    <source>
        <dbReference type="SAM" id="MobiDB-lite"/>
    </source>
</evidence>
<reference evidence="2 3" key="1">
    <citation type="journal article" date="2014" name="Genome Announc.">
        <title>Draft Genome Sequence of the Antitrypanosomally Active Sponge-Associated Bacterium Actinokineospora sp. Strain EG49.</title>
        <authorList>
            <person name="Harjes J."/>
            <person name="Ryu T."/>
            <person name="Abdelmohsen U.R."/>
            <person name="Moitinho-Silva L."/>
            <person name="Horn H."/>
            <person name="Ravasi T."/>
            <person name="Hentschel U."/>
        </authorList>
    </citation>
    <scope>NUCLEOTIDE SEQUENCE [LARGE SCALE GENOMIC DNA]</scope>
    <source>
        <strain evidence="2 3">EG49</strain>
    </source>
</reference>
<dbReference type="EMBL" id="AYXG01000087">
    <property type="protein sequence ID" value="EWC62165.1"/>
    <property type="molecule type" value="Genomic_DNA"/>
</dbReference>
<evidence type="ECO:0000313" key="2">
    <source>
        <dbReference type="EMBL" id="EWC62165.1"/>
    </source>
</evidence>
<dbReference type="Gene3D" id="2.60.40.1890">
    <property type="entry name" value="PCu(A)C copper chaperone"/>
    <property type="match status" value="1"/>
</dbReference>
<dbReference type="eggNOG" id="COG2847">
    <property type="taxonomic scope" value="Bacteria"/>
</dbReference>
<dbReference type="InterPro" id="IPR036182">
    <property type="entry name" value="PCuAC_sf"/>
</dbReference>
<dbReference type="AlphaFoldDB" id="W7IMR5"/>
<accession>W7IMR5</accession>
<proteinExistence type="predicted"/>
<dbReference type="PROSITE" id="PS51257">
    <property type="entry name" value="PROKAR_LIPOPROTEIN"/>
    <property type="match status" value="1"/>
</dbReference>
<dbReference type="STRING" id="909613.UO65_2531"/>
<evidence type="ECO:0008006" key="4">
    <source>
        <dbReference type="Google" id="ProtNLM"/>
    </source>
</evidence>
<protein>
    <recommendedName>
        <fullName evidence="4">Lipoprotein LpqE</fullName>
    </recommendedName>
</protein>
<name>W7IMR5_9PSEU</name>
<accession>A0A8E2X500</accession>
<feature type="region of interest" description="Disordered" evidence="1">
    <location>
        <begin position="116"/>
        <end position="162"/>
    </location>
</feature>